<dbReference type="EMBL" id="MHFR01000043">
    <property type="protein sequence ID" value="OGW97170.1"/>
    <property type="molecule type" value="Genomic_DNA"/>
</dbReference>
<dbReference type="Gene3D" id="1.10.443.10">
    <property type="entry name" value="Intergrase catalytic core"/>
    <property type="match status" value="1"/>
</dbReference>
<dbReference type="InterPro" id="IPR050090">
    <property type="entry name" value="Tyrosine_recombinase_XerCD"/>
</dbReference>
<evidence type="ECO:0000256" key="3">
    <source>
        <dbReference type="ARBA" id="ARBA00023172"/>
    </source>
</evidence>
<organism evidence="5 6">
    <name type="scientific">Candidatus Danuiimicrobium aquiferis</name>
    <dbReference type="NCBI Taxonomy" id="1801832"/>
    <lineage>
        <taxon>Bacteria</taxon>
        <taxon>Pseudomonadati</taxon>
        <taxon>Candidatus Omnitrophota</taxon>
        <taxon>Candidatus Danuiimicrobium</taxon>
    </lineage>
</organism>
<dbReference type="GO" id="GO:0006310">
    <property type="term" value="P:DNA recombination"/>
    <property type="evidence" value="ECO:0007669"/>
    <property type="project" value="UniProtKB-KW"/>
</dbReference>
<evidence type="ECO:0000313" key="6">
    <source>
        <dbReference type="Proteomes" id="UP000178187"/>
    </source>
</evidence>
<dbReference type="SUPFAM" id="SSF56349">
    <property type="entry name" value="DNA breaking-rejoining enzymes"/>
    <property type="match status" value="1"/>
</dbReference>
<dbReference type="Proteomes" id="UP000178187">
    <property type="component" value="Unassembled WGS sequence"/>
</dbReference>
<comment type="similarity">
    <text evidence="1">Belongs to the 'phage' integrase family.</text>
</comment>
<evidence type="ECO:0000256" key="1">
    <source>
        <dbReference type="ARBA" id="ARBA00008857"/>
    </source>
</evidence>
<feature type="domain" description="Tyr recombinase" evidence="4">
    <location>
        <begin position="107"/>
        <end position="307"/>
    </location>
</feature>
<dbReference type="PROSITE" id="PS51898">
    <property type="entry name" value="TYR_RECOMBINASE"/>
    <property type="match status" value="1"/>
</dbReference>
<dbReference type="InterPro" id="IPR011010">
    <property type="entry name" value="DNA_brk_join_enz"/>
</dbReference>
<keyword evidence="2" id="KW-0238">DNA-binding</keyword>
<dbReference type="GO" id="GO:0015074">
    <property type="term" value="P:DNA integration"/>
    <property type="evidence" value="ECO:0007669"/>
    <property type="project" value="InterPro"/>
</dbReference>
<sequence>MKKRFISPFGLAIKRYLKLQRSLGRILDENEYVLGYFDRYLAAHFPETKYVTRAMVVGYLETMSHVHSTTRCARLSIIRQFCRFLFQLNPKTYIPETKLIPPAKRKTEPHIYTPEELQSILRRTSRLAPLDSLRPHTFTSLISLLWVSGMRISEVLKLNLEDIDLSTGIIHVRQTKFYKSRLIPLARSSTAALERYYNRRAQYGHDQHPTAPFFVNECAKRCNYITIQIVFHELVRQLGIKTAQGKPPRLHDFRHTFATRWLSEFYHSGKDPTACLPVVATYLGHTDVTKTQVYLHPSLEVLQTASKQFGAHAMQKPIKTRRNPK</sequence>
<keyword evidence="3" id="KW-0233">DNA recombination</keyword>
<dbReference type="InterPro" id="IPR002104">
    <property type="entry name" value="Integrase_catalytic"/>
</dbReference>
<dbReference type="InterPro" id="IPR013762">
    <property type="entry name" value="Integrase-like_cat_sf"/>
</dbReference>
<evidence type="ECO:0000313" key="5">
    <source>
        <dbReference type="EMBL" id="OGW97170.1"/>
    </source>
</evidence>
<comment type="caution">
    <text evidence="5">The sequence shown here is derived from an EMBL/GenBank/DDBJ whole genome shotgun (WGS) entry which is preliminary data.</text>
</comment>
<dbReference type="PANTHER" id="PTHR30349:SF41">
    <property type="entry name" value="INTEGRASE_RECOMBINASE PROTEIN MJ0367-RELATED"/>
    <property type="match status" value="1"/>
</dbReference>
<gene>
    <name evidence="5" type="ORF">A3G33_08325</name>
</gene>
<evidence type="ECO:0000256" key="2">
    <source>
        <dbReference type="ARBA" id="ARBA00023125"/>
    </source>
</evidence>
<dbReference type="GO" id="GO:0003677">
    <property type="term" value="F:DNA binding"/>
    <property type="evidence" value="ECO:0007669"/>
    <property type="project" value="UniProtKB-KW"/>
</dbReference>
<name>A0A1G1KWA7_9BACT</name>
<protein>
    <recommendedName>
        <fullName evidence="4">Tyr recombinase domain-containing protein</fullName>
    </recommendedName>
</protein>
<reference evidence="5 6" key="1">
    <citation type="journal article" date="2016" name="Nat. Commun.">
        <title>Thousands of microbial genomes shed light on interconnected biogeochemical processes in an aquifer system.</title>
        <authorList>
            <person name="Anantharaman K."/>
            <person name="Brown C.T."/>
            <person name="Hug L.A."/>
            <person name="Sharon I."/>
            <person name="Castelle C.J."/>
            <person name="Probst A.J."/>
            <person name="Thomas B.C."/>
            <person name="Singh A."/>
            <person name="Wilkins M.J."/>
            <person name="Karaoz U."/>
            <person name="Brodie E.L."/>
            <person name="Williams K.H."/>
            <person name="Hubbard S.S."/>
            <person name="Banfield J.F."/>
        </authorList>
    </citation>
    <scope>NUCLEOTIDE SEQUENCE [LARGE SCALE GENOMIC DNA]</scope>
</reference>
<evidence type="ECO:0000259" key="4">
    <source>
        <dbReference type="PROSITE" id="PS51898"/>
    </source>
</evidence>
<accession>A0A1G1KWA7</accession>
<dbReference type="AlphaFoldDB" id="A0A1G1KWA7"/>
<dbReference type="PANTHER" id="PTHR30349">
    <property type="entry name" value="PHAGE INTEGRASE-RELATED"/>
    <property type="match status" value="1"/>
</dbReference>
<proteinExistence type="inferred from homology"/>
<dbReference type="Pfam" id="PF00589">
    <property type="entry name" value="Phage_integrase"/>
    <property type="match status" value="1"/>
</dbReference>